<keyword evidence="1" id="KW-0677">Repeat</keyword>
<dbReference type="Proteomes" id="UP000305948">
    <property type="component" value="Unassembled WGS sequence"/>
</dbReference>
<gene>
    <name evidence="3" type="ORF">OE88DRAFT_454802</name>
</gene>
<feature type="domain" description="NACHT" evidence="2">
    <location>
        <begin position="302"/>
        <end position="448"/>
    </location>
</feature>
<dbReference type="InterPro" id="IPR007111">
    <property type="entry name" value="NACHT_NTPase"/>
</dbReference>
<accession>A0A5C3MUQ2</accession>
<dbReference type="Pfam" id="PF24883">
    <property type="entry name" value="NPHP3_N"/>
    <property type="match status" value="1"/>
</dbReference>
<dbReference type="PROSITE" id="PS50837">
    <property type="entry name" value="NACHT"/>
    <property type="match status" value="1"/>
</dbReference>
<evidence type="ECO:0000259" key="2">
    <source>
        <dbReference type="PROSITE" id="PS50837"/>
    </source>
</evidence>
<evidence type="ECO:0000313" key="4">
    <source>
        <dbReference type="Proteomes" id="UP000305948"/>
    </source>
</evidence>
<name>A0A5C3MUQ2_9AGAM</name>
<evidence type="ECO:0000313" key="3">
    <source>
        <dbReference type="EMBL" id="TFK49024.1"/>
    </source>
</evidence>
<proteinExistence type="predicted"/>
<dbReference type="EMBL" id="ML213517">
    <property type="protein sequence ID" value="TFK49024.1"/>
    <property type="molecule type" value="Genomic_DNA"/>
</dbReference>
<sequence length="565" mass="63372">MVPNIDTKVRFRVQRFLTVPAPGRETVLGKASWPIRDLLDRRGPIILTLNHDTTGASGVLEVEALEITLEEAFDLVVRRAAERLVPSLPAINISSASKPGKDPLSALSDVLSALRTIKRAGNLATKIHPLINVAWKVFSLASVIYESQLQQDHSILELLVTMSQVYPYVEKVAGAGVAHIKHFRDDIARLLTLSHEYIDVVVAYVALPAWTRLVSPSPQVEKYKERFEQLRKRLELGANVQILLTASTTAQAVLDLESQILLSRLKPAYARQTTINGCQDGTRRNIMNNILAWASSRDHDKRIMWLYGPPGSGKSAVATTVADRICHGGRLGAVHFFDCNSKDRSDVAGCLESLTYQLSQFSPPFGKAVAQTIRENPGIVHASLKSRFQELLIQPAMLLPDVREPVTIIVDGLDECGDVQTRRDLLSLLEDELPRMPSHIRVLITSRPEHDIRRRFQCSTYVQPLELDVKDQENVADIRKFLHGRLRDIQVEHQLPDDWPCEAHLDELVERASGVFRWAVLAAEVICTGDPQDRIEQLISDTYTDVQALVDWHVFGLQDRHNHHP</sequence>
<dbReference type="InterPro" id="IPR056884">
    <property type="entry name" value="NPHP3-like_N"/>
</dbReference>
<dbReference type="SUPFAM" id="SSF52540">
    <property type="entry name" value="P-loop containing nucleoside triphosphate hydrolases"/>
    <property type="match status" value="1"/>
</dbReference>
<evidence type="ECO:0000256" key="1">
    <source>
        <dbReference type="ARBA" id="ARBA00022737"/>
    </source>
</evidence>
<reference evidence="3 4" key="1">
    <citation type="journal article" date="2019" name="Nat. Ecol. Evol.">
        <title>Megaphylogeny resolves global patterns of mushroom evolution.</title>
        <authorList>
            <person name="Varga T."/>
            <person name="Krizsan K."/>
            <person name="Foldi C."/>
            <person name="Dima B."/>
            <person name="Sanchez-Garcia M."/>
            <person name="Sanchez-Ramirez S."/>
            <person name="Szollosi G.J."/>
            <person name="Szarkandi J.G."/>
            <person name="Papp V."/>
            <person name="Albert L."/>
            <person name="Andreopoulos W."/>
            <person name="Angelini C."/>
            <person name="Antonin V."/>
            <person name="Barry K.W."/>
            <person name="Bougher N.L."/>
            <person name="Buchanan P."/>
            <person name="Buyck B."/>
            <person name="Bense V."/>
            <person name="Catcheside P."/>
            <person name="Chovatia M."/>
            <person name="Cooper J."/>
            <person name="Damon W."/>
            <person name="Desjardin D."/>
            <person name="Finy P."/>
            <person name="Geml J."/>
            <person name="Haridas S."/>
            <person name="Hughes K."/>
            <person name="Justo A."/>
            <person name="Karasinski D."/>
            <person name="Kautmanova I."/>
            <person name="Kiss B."/>
            <person name="Kocsube S."/>
            <person name="Kotiranta H."/>
            <person name="LaButti K.M."/>
            <person name="Lechner B.E."/>
            <person name="Liimatainen K."/>
            <person name="Lipzen A."/>
            <person name="Lukacs Z."/>
            <person name="Mihaltcheva S."/>
            <person name="Morgado L.N."/>
            <person name="Niskanen T."/>
            <person name="Noordeloos M.E."/>
            <person name="Ohm R.A."/>
            <person name="Ortiz-Santana B."/>
            <person name="Ovrebo C."/>
            <person name="Racz N."/>
            <person name="Riley R."/>
            <person name="Savchenko A."/>
            <person name="Shiryaev A."/>
            <person name="Soop K."/>
            <person name="Spirin V."/>
            <person name="Szebenyi C."/>
            <person name="Tomsovsky M."/>
            <person name="Tulloss R.E."/>
            <person name="Uehling J."/>
            <person name="Grigoriev I.V."/>
            <person name="Vagvolgyi C."/>
            <person name="Papp T."/>
            <person name="Martin F.M."/>
            <person name="Miettinen O."/>
            <person name="Hibbett D.S."/>
            <person name="Nagy L.G."/>
        </authorList>
    </citation>
    <scope>NUCLEOTIDE SEQUENCE [LARGE SCALE GENOMIC DNA]</scope>
    <source>
        <strain evidence="3 4">OMC1185</strain>
    </source>
</reference>
<dbReference type="AlphaFoldDB" id="A0A5C3MUQ2"/>
<dbReference type="Gene3D" id="3.40.50.300">
    <property type="entry name" value="P-loop containing nucleotide triphosphate hydrolases"/>
    <property type="match status" value="1"/>
</dbReference>
<dbReference type="PANTHER" id="PTHR10039">
    <property type="entry name" value="AMELOGENIN"/>
    <property type="match status" value="1"/>
</dbReference>
<dbReference type="OrthoDB" id="163438at2759"/>
<organism evidence="3 4">
    <name type="scientific">Heliocybe sulcata</name>
    <dbReference type="NCBI Taxonomy" id="5364"/>
    <lineage>
        <taxon>Eukaryota</taxon>
        <taxon>Fungi</taxon>
        <taxon>Dikarya</taxon>
        <taxon>Basidiomycota</taxon>
        <taxon>Agaricomycotina</taxon>
        <taxon>Agaricomycetes</taxon>
        <taxon>Gloeophyllales</taxon>
        <taxon>Gloeophyllaceae</taxon>
        <taxon>Heliocybe</taxon>
    </lineage>
</organism>
<dbReference type="PANTHER" id="PTHR10039:SF15">
    <property type="entry name" value="NACHT DOMAIN-CONTAINING PROTEIN"/>
    <property type="match status" value="1"/>
</dbReference>
<dbReference type="InterPro" id="IPR027417">
    <property type="entry name" value="P-loop_NTPase"/>
</dbReference>
<protein>
    <recommendedName>
        <fullName evidence="2">NACHT domain-containing protein</fullName>
    </recommendedName>
</protein>
<keyword evidence="4" id="KW-1185">Reference proteome</keyword>